<dbReference type="STRING" id="1789683.A0A1X7R6D4"/>
<keyword evidence="1" id="KW-0547">Nucleotide-binding</keyword>
<dbReference type="GO" id="GO:0005634">
    <property type="term" value="C:nucleus"/>
    <property type="evidence" value="ECO:0007669"/>
    <property type="project" value="TreeGrafter"/>
</dbReference>
<dbReference type="GO" id="GO:0007131">
    <property type="term" value="P:reciprocal meiotic recombination"/>
    <property type="evidence" value="ECO:0007669"/>
    <property type="project" value="TreeGrafter"/>
</dbReference>
<dbReference type="EMBL" id="FXLY01000007">
    <property type="protein sequence ID" value="SMN21205.1"/>
    <property type="molecule type" value="Genomic_DNA"/>
</dbReference>
<evidence type="ECO:0000256" key="2">
    <source>
        <dbReference type="ARBA" id="ARBA00022840"/>
    </source>
</evidence>
<dbReference type="GO" id="GO:0005694">
    <property type="term" value="C:chromosome"/>
    <property type="evidence" value="ECO:0007669"/>
    <property type="project" value="TreeGrafter"/>
</dbReference>
<dbReference type="AlphaFoldDB" id="A0A1X7R6D4"/>
<dbReference type="InterPro" id="IPR044539">
    <property type="entry name" value="Pch2-like"/>
</dbReference>
<dbReference type="PANTHER" id="PTHR45991">
    <property type="entry name" value="PACHYTENE CHECKPOINT PROTEIN 2"/>
    <property type="match status" value="1"/>
</dbReference>
<dbReference type="PANTHER" id="PTHR45991:SF1">
    <property type="entry name" value="PACHYTENE CHECKPOINT PROTEIN 2 HOMOLOG"/>
    <property type="match status" value="1"/>
</dbReference>
<evidence type="ECO:0000256" key="1">
    <source>
        <dbReference type="ARBA" id="ARBA00022741"/>
    </source>
</evidence>
<feature type="domain" description="AAA+ ATPase" evidence="3">
    <location>
        <begin position="309"/>
        <end position="472"/>
    </location>
</feature>
<dbReference type="InterPro" id="IPR027417">
    <property type="entry name" value="P-loop_NTPase"/>
</dbReference>
<dbReference type="SMART" id="SM00382">
    <property type="entry name" value="AAA"/>
    <property type="match status" value="1"/>
</dbReference>
<reference evidence="4 5" key="1">
    <citation type="submission" date="2017-04" db="EMBL/GenBank/DDBJ databases">
        <authorList>
            <person name="Afonso C.L."/>
            <person name="Miller P.J."/>
            <person name="Scott M.A."/>
            <person name="Spackman E."/>
            <person name="Goraichik I."/>
            <person name="Dimitrov K.M."/>
            <person name="Suarez D.L."/>
            <person name="Swayne D.E."/>
        </authorList>
    </citation>
    <scope>NUCLEOTIDE SEQUENCE [LARGE SCALE GENOMIC DNA]</scope>
</reference>
<dbReference type="InterPro" id="IPR003959">
    <property type="entry name" value="ATPase_AAA_core"/>
</dbReference>
<dbReference type="GO" id="GO:0016887">
    <property type="term" value="F:ATP hydrolysis activity"/>
    <property type="evidence" value="ECO:0007669"/>
    <property type="project" value="InterPro"/>
</dbReference>
<keyword evidence="2" id="KW-0067">ATP-binding</keyword>
<dbReference type="SUPFAM" id="SSF52540">
    <property type="entry name" value="P-loop containing nucleoside triphosphate hydrolases"/>
    <property type="match status" value="1"/>
</dbReference>
<keyword evidence="5" id="KW-1185">Reference proteome</keyword>
<proteinExistence type="predicted"/>
<dbReference type="GO" id="GO:0005524">
    <property type="term" value="F:ATP binding"/>
    <property type="evidence" value="ECO:0007669"/>
    <property type="project" value="UniProtKB-KW"/>
</dbReference>
<accession>A0A1X7R6D4</accession>
<dbReference type="Proteomes" id="UP000196158">
    <property type="component" value="Unassembled WGS sequence"/>
</dbReference>
<name>A0A1X7R6D4_9SACH</name>
<dbReference type="OrthoDB" id="5925at2759"/>
<protein>
    <submittedName>
        <fullName evidence="4">Similar to Saccharomyces cerevisiae YBR186W PCH2 Nucleolar component of the pachytene checkpoint</fullName>
    </submittedName>
</protein>
<evidence type="ECO:0000313" key="5">
    <source>
        <dbReference type="Proteomes" id="UP000196158"/>
    </source>
</evidence>
<gene>
    <name evidence="4" type="ORF">KASA_0L02475G</name>
</gene>
<organism evidence="4 5">
    <name type="scientific">Maudiozyma saulgeensis</name>
    <dbReference type="NCBI Taxonomy" id="1789683"/>
    <lineage>
        <taxon>Eukaryota</taxon>
        <taxon>Fungi</taxon>
        <taxon>Dikarya</taxon>
        <taxon>Ascomycota</taxon>
        <taxon>Saccharomycotina</taxon>
        <taxon>Saccharomycetes</taxon>
        <taxon>Saccharomycetales</taxon>
        <taxon>Saccharomycetaceae</taxon>
        <taxon>Maudiozyma</taxon>
    </lineage>
</organism>
<evidence type="ECO:0000313" key="4">
    <source>
        <dbReference type="EMBL" id="SMN21205.1"/>
    </source>
</evidence>
<dbReference type="GO" id="GO:0051598">
    <property type="term" value="P:meiotic recombination checkpoint signaling"/>
    <property type="evidence" value="ECO:0007669"/>
    <property type="project" value="TreeGrafter"/>
</dbReference>
<dbReference type="Gene3D" id="3.40.50.300">
    <property type="entry name" value="P-loop containing nucleotide triphosphate hydrolases"/>
    <property type="match status" value="1"/>
</dbReference>
<evidence type="ECO:0000259" key="3">
    <source>
        <dbReference type="SMART" id="SM00382"/>
    </source>
</evidence>
<sequence length="567" mass="64308">MLYTVDVELNVNTLELVNRIFNFQVNRFTNLLNGSSTVNVKEDSNLFSVLFKIIESAILRKLQSKVPESLDGLQISSEDLFHEGNGSIQINNPPSKAQEKLVDSLLKVLFSQFVSVTKSNYVENGHDNLVLSLFIENIYVEPYSIKSPISLNNNHGSLDEIINSIFLRTQVDENKTKDDQTDLSKFDIYFYHFKDEENKPSKEILVEEFDKIDISNSGQDRTLIEETKTNTPLDKTILPNFRFSEETLNLVSITALPSPDLENLWESLFYNGILKQAIFNSTVLSLKISQQKSCIEQQPTRSKEQMINNNGLLLLHGPPGTGKTSLCRAVCQKLSIRQKYNKESITPEGRPRSILVELSCSRIFSRWFGESSKNISCIFNDIELLLQSRGNNTGFICLLIDEVETIASCRTKSINNNESNESVRVVNSLLTNLDKLKKYDNFIVLTTSNYIDTLDCAFVDRADRIFHVTKPSLEALESILISSLESLMCSNILIPIYGKCSFLERGKYKNVIRILAKQCLALDLSGRALRKVPLICLSEYFQDLPVNVDSFLIALADTINKYQESDY</sequence>
<dbReference type="InterPro" id="IPR003593">
    <property type="entry name" value="AAA+_ATPase"/>
</dbReference>
<dbReference type="Pfam" id="PF00004">
    <property type="entry name" value="AAA"/>
    <property type="match status" value="1"/>
</dbReference>